<dbReference type="GeneID" id="13542251"/>
<organism evidence="2 3">
    <name type="scientific">Puccinia graminis f. sp. tritici (strain CRL 75-36-700-3 / race SCCL)</name>
    <name type="common">Black stem rust fungus</name>
    <dbReference type="NCBI Taxonomy" id="418459"/>
    <lineage>
        <taxon>Eukaryota</taxon>
        <taxon>Fungi</taxon>
        <taxon>Dikarya</taxon>
        <taxon>Basidiomycota</taxon>
        <taxon>Pucciniomycotina</taxon>
        <taxon>Pucciniomycetes</taxon>
        <taxon>Pucciniales</taxon>
        <taxon>Pucciniaceae</taxon>
        <taxon>Puccinia</taxon>
    </lineage>
</organism>
<dbReference type="EMBL" id="DS178365">
    <property type="protein sequence ID" value="EHS62605.1"/>
    <property type="molecule type" value="Genomic_DNA"/>
</dbReference>
<dbReference type="RefSeq" id="XP_003888668.1">
    <property type="nucleotide sequence ID" value="XM_003888619.1"/>
</dbReference>
<keyword evidence="1" id="KW-0732">Signal</keyword>
<feature type="chain" id="PRO_5003606454" evidence="1">
    <location>
        <begin position="21"/>
        <end position="95"/>
    </location>
</feature>
<feature type="signal peptide" evidence="1">
    <location>
        <begin position="1"/>
        <end position="20"/>
    </location>
</feature>
<dbReference type="HOGENOM" id="CLU_2513712_0_0_1"/>
<gene>
    <name evidence="2" type="ORF">PGTG_22558</name>
</gene>
<name>H6QUZ2_PUCGT</name>
<dbReference type="InParanoid" id="H6QUZ2"/>
<accession>H6QUZ2</accession>
<proteinExistence type="predicted"/>
<dbReference type="AlphaFoldDB" id="H6QUZ2"/>
<reference evidence="3" key="1">
    <citation type="journal article" date="2011" name="Proc. Natl. Acad. Sci. U.S.A.">
        <title>Obligate biotrophy features unraveled by the genomic analysis of rust fungi.</title>
        <authorList>
            <person name="Duplessis S."/>
            <person name="Cuomo C.A."/>
            <person name="Lin Y.-C."/>
            <person name="Aerts A."/>
            <person name="Tisserant E."/>
            <person name="Veneault-Fourrey C."/>
            <person name="Joly D.L."/>
            <person name="Hacquard S."/>
            <person name="Amselem J."/>
            <person name="Cantarel B.L."/>
            <person name="Chiu R."/>
            <person name="Coutinho P.M."/>
            <person name="Feau N."/>
            <person name="Field M."/>
            <person name="Frey P."/>
            <person name="Gelhaye E."/>
            <person name="Goldberg J."/>
            <person name="Grabherr M.G."/>
            <person name="Kodira C.D."/>
            <person name="Kohler A."/>
            <person name="Kuees U."/>
            <person name="Lindquist E.A."/>
            <person name="Lucas S.M."/>
            <person name="Mago R."/>
            <person name="Mauceli E."/>
            <person name="Morin E."/>
            <person name="Murat C."/>
            <person name="Pangilinan J.L."/>
            <person name="Park R."/>
            <person name="Pearson M."/>
            <person name="Quesneville H."/>
            <person name="Rouhier N."/>
            <person name="Sakthikumar S."/>
            <person name="Salamov A.A."/>
            <person name="Schmutz J."/>
            <person name="Selles B."/>
            <person name="Shapiro H."/>
            <person name="Tanguay P."/>
            <person name="Tuskan G.A."/>
            <person name="Henrissat B."/>
            <person name="Van de Peer Y."/>
            <person name="Rouze P."/>
            <person name="Ellis J.G."/>
            <person name="Dodds P.N."/>
            <person name="Schein J.E."/>
            <person name="Zhong S."/>
            <person name="Hamelin R.C."/>
            <person name="Grigoriev I.V."/>
            <person name="Szabo L.J."/>
            <person name="Martin F."/>
        </authorList>
    </citation>
    <scope>NUCLEOTIDE SEQUENCE [LARGE SCALE GENOMIC DNA]</scope>
    <source>
        <strain evidence="3">CRL 75-36-700-3 / race SCCL</strain>
    </source>
</reference>
<evidence type="ECO:0000256" key="1">
    <source>
        <dbReference type="SAM" id="SignalP"/>
    </source>
</evidence>
<evidence type="ECO:0000313" key="2">
    <source>
        <dbReference type="EMBL" id="EHS62605.1"/>
    </source>
</evidence>
<dbReference type="OrthoDB" id="10272122at2759"/>
<dbReference type="Proteomes" id="UP000008783">
    <property type="component" value="Unassembled WGS sequence"/>
</dbReference>
<evidence type="ECO:0000313" key="3">
    <source>
        <dbReference type="Proteomes" id="UP000008783"/>
    </source>
</evidence>
<dbReference type="VEuPathDB" id="FungiDB:PGTG_22558"/>
<sequence>MMKFLMSFIMLVAFAHFASAIQPFRCGKKTLFPFPTCGFVDRGMYHLDVTSITKSTCADAQLCYCCKVKYEVDHWKTTDSTTYDAEVQSQCQSAF</sequence>
<keyword evidence="3" id="KW-1185">Reference proteome</keyword>
<dbReference type="KEGG" id="pgr:PGTG_22558"/>
<protein>
    <submittedName>
        <fullName evidence="2">Uncharacterized protein</fullName>
    </submittedName>
</protein>